<dbReference type="InterPro" id="IPR006101">
    <property type="entry name" value="Glyco_hydro_2"/>
</dbReference>
<dbReference type="InterPro" id="IPR036156">
    <property type="entry name" value="Beta-gal/glucu_dom_sf"/>
</dbReference>
<evidence type="ECO:0000256" key="2">
    <source>
        <dbReference type="ARBA" id="ARBA00007401"/>
    </source>
</evidence>
<dbReference type="SUPFAM" id="SSF74650">
    <property type="entry name" value="Galactose mutarotase-like"/>
    <property type="match status" value="1"/>
</dbReference>
<dbReference type="PRINTS" id="PR00132">
    <property type="entry name" value="GLHYDRLASE2"/>
</dbReference>
<dbReference type="Proteomes" id="UP000078240">
    <property type="component" value="Unassembled WGS sequence"/>
</dbReference>
<organism evidence="8 9">
    <name type="scientific">Purpureocillium lilacinum</name>
    <name type="common">Paecilomyces lilacinus</name>
    <dbReference type="NCBI Taxonomy" id="33203"/>
    <lineage>
        <taxon>Eukaryota</taxon>
        <taxon>Fungi</taxon>
        <taxon>Dikarya</taxon>
        <taxon>Ascomycota</taxon>
        <taxon>Pezizomycotina</taxon>
        <taxon>Sordariomycetes</taxon>
        <taxon>Hypocreomycetidae</taxon>
        <taxon>Hypocreales</taxon>
        <taxon>Ophiocordycipitaceae</taxon>
        <taxon>Purpureocillium</taxon>
    </lineage>
</organism>
<dbReference type="InterPro" id="IPR011013">
    <property type="entry name" value="Gal_mutarotase_sf_dom"/>
</dbReference>
<dbReference type="PANTHER" id="PTHR46323:SF2">
    <property type="entry name" value="BETA-GALACTOSIDASE"/>
    <property type="match status" value="1"/>
</dbReference>
<sequence length="1026" mass="116389">MPDNSPLASLPDWNNIDVIHRKTLPPRSDFFLYPSEADALTLDVTRARAKCLSGTWKFHLSKSPFEGPRSFYQDDFVAEERPTTFTDIQVPGMWQLQGHGKGPHYTNYLYPWPVDPPHVSYQDNECGRYLREFSVSDAFAAEDHQLRLRFEGVDSAFSVWLNGRDVGYSQGARSPSEFDVTHLVRTGHGQRNVLAVEVYQRCDGSYLEDQDQWWLSGIFRDVYLHAFPRVHPVDFYVVPDLDDRYEDGTLRLKLEVSEPCSVEVKLLDRKHREVLKTTKKVDKTAHIELPVEKPDKWTAETPNLYTLVLNFPDGKGYSLVQRVGFRKTALVDGVFCVNGNPVKLRGVNRHEHHPDHGRAVPYDFMRRDLVIMKNCGINAIRTCHQINDPRLYDVADEFGLWIMDEADLECHGFAAVGGDAASYTSDNPAWKDQYVDRARQMVARDKNHACVIMWSLGNEAFYGRNHQAMYDCIKALDGTRLVHYEGDGAARTVDIFSWMYPEVRSIEDFAKERDWKKPLVVCEFLHAMGNSSGAAKEYVDAFYKHPRLMGGFVWEWANHGLRTKTKDGIEYMGYGGDFGDEPNDGNFVMDGLLWSEHTLTSNLAEYAKAIEPVQTVSLHHHELSVVNRYDFLGLDHLSGTWSIVIDDKEVSSDGNVTIPNGIRPHTHGTVTLDGFHEGMLREVDREAYIQVQFRLRESARWAAAGHLVATGEIRVSKPLSVAAIRSLEPPMPKPTIEQITDGLLTITSASGGSIWGIDIVTGMLASFRRAEQPGVELLTQPVGLGFYRALTDNDRGGHGRQWKERRLHQTTSQVRRIQWHVADDGVRVEVVERIAPPAVAWGVDNVWTYSFRGDSLSIRIQGKPGGLGLPDTFARIGLTVGLDGVEKVRWWGRGPGESYRDKKHAQLFGNWQADVDDLWLDYEFPQDAGNRTDVRWVEFTAAEKRRILRANFGALAGASFSATRYSTADVDECTHPYELHERRRDDVLVRLDWAHHGLGTGSCGPWTLPQYQLRADKEFDVEILLD</sequence>
<dbReference type="InterPro" id="IPR017853">
    <property type="entry name" value="GH"/>
</dbReference>
<evidence type="ECO:0000256" key="3">
    <source>
        <dbReference type="ARBA" id="ARBA00012756"/>
    </source>
</evidence>
<dbReference type="InterPro" id="IPR023232">
    <property type="entry name" value="Glyco_hydro_2_AS"/>
</dbReference>
<evidence type="ECO:0000256" key="4">
    <source>
        <dbReference type="ARBA" id="ARBA00022801"/>
    </source>
</evidence>
<dbReference type="GO" id="GO:0030246">
    <property type="term" value="F:carbohydrate binding"/>
    <property type="evidence" value="ECO:0007669"/>
    <property type="project" value="InterPro"/>
</dbReference>
<dbReference type="Gene3D" id="2.70.98.10">
    <property type="match status" value="1"/>
</dbReference>
<dbReference type="InterPro" id="IPR050347">
    <property type="entry name" value="Bact_Beta-galactosidase"/>
</dbReference>
<dbReference type="InterPro" id="IPR006104">
    <property type="entry name" value="Glyco_hydro_2_N"/>
</dbReference>
<dbReference type="PROSITE" id="PS00608">
    <property type="entry name" value="GLYCOSYL_HYDROL_F2_2"/>
    <property type="match status" value="1"/>
</dbReference>
<dbReference type="InterPro" id="IPR008979">
    <property type="entry name" value="Galactose-bd-like_sf"/>
</dbReference>
<reference evidence="8 9" key="1">
    <citation type="submission" date="2016-01" db="EMBL/GenBank/DDBJ databases">
        <title>Biosynthesis of antibiotic leucinostatins and their inhibition on Phytophthora in bio-control Purpureocillium lilacinum.</title>
        <authorList>
            <person name="Wang G."/>
            <person name="Liu Z."/>
            <person name="Lin R."/>
            <person name="Li E."/>
            <person name="Mao Z."/>
            <person name="Ling J."/>
            <person name="Yin W."/>
            <person name="Xie B."/>
        </authorList>
    </citation>
    <scope>NUCLEOTIDE SEQUENCE [LARGE SCALE GENOMIC DNA]</scope>
    <source>
        <strain evidence="8">PLBJ-1</strain>
    </source>
</reference>
<evidence type="ECO:0000256" key="6">
    <source>
        <dbReference type="ARBA" id="ARBA00032230"/>
    </source>
</evidence>
<name>A0A179GY56_PURLI</name>
<dbReference type="GO" id="GO:0005990">
    <property type="term" value="P:lactose catabolic process"/>
    <property type="evidence" value="ECO:0007669"/>
    <property type="project" value="TreeGrafter"/>
</dbReference>
<dbReference type="Pfam" id="PF02836">
    <property type="entry name" value="Glyco_hydro_2_C"/>
    <property type="match status" value="1"/>
</dbReference>
<accession>A0A179GY56</accession>
<dbReference type="SUPFAM" id="SSF49785">
    <property type="entry name" value="Galactose-binding domain-like"/>
    <property type="match status" value="1"/>
</dbReference>
<protein>
    <recommendedName>
        <fullName evidence="3">beta-galactosidase</fullName>
        <ecNumber evidence="3">3.2.1.23</ecNumber>
    </recommendedName>
    <alternativeName>
        <fullName evidence="6">Lactase</fullName>
    </alternativeName>
</protein>
<dbReference type="SUPFAM" id="SSF49303">
    <property type="entry name" value="beta-Galactosidase/glucuronidase domain"/>
    <property type="match status" value="2"/>
</dbReference>
<dbReference type="Pfam" id="PF02929">
    <property type="entry name" value="Bgal_small_N"/>
    <property type="match status" value="1"/>
</dbReference>
<proteinExistence type="inferred from homology"/>
<dbReference type="InterPro" id="IPR006103">
    <property type="entry name" value="Glyco_hydro_2_cat"/>
</dbReference>
<dbReference type="PANTHER" id="PTHR46323">
    <property type="entry name" value="BETA-GALACTOSIDASE"/>
    <property type="match status" value="1"/>
</dbReference>
<dbReference type="InterPro" id="IPR006102">
    <property type="entry name" value="Ig-like_GH2"/>
</dbReference>
<dbReference type="EMBL" id="LSBH01000003">
    <property type="protein sequence ID" value="OAQ82418.1"/>
    <property type="molecule type" value="Genomic_DNA"/>
</dbReference>
<dbReference type="InterPro" id="IPR032312">
    <property type="entry name" value="LacZ_4"/>
</dbReference>
<dbReference type="AlphaFoldDB" id="A0A179GY56"/>
<feature type="domain" description="Beta galactosidase small chain/" evidence="7">
    <location>
        <begin position="747"/>
        <end position="1026"/>
    </location>
</feature>
<comment type="caution">
    <text evidence="8">The sequence shown here is derived from an EMBL/GenBank/DDBJ whole genome shotgun (WGS) entry which is preliminary data.</text>
</comment>
<dbReference type="Pfam" id="PF02837">
    <property type="entry name" value="Glyco_hydro_2_N"/>
    <property type="match status" value="1"/>
</dbReference>
<keyword evidence="5" id="KW-0326">Glycosidase</keyword>
<comment type="similarity">
    <text evidence="2">Belongs to the glycosyl hydrolase 2 family.</text>
</comment>
<dbReference type="InterPro" id="IPR004199">
    <property type="entry name" value="B-gal_small/dom_5"/>
</dbReference>
<dbReference type="Gene3D" id="3.20.20.80">
    <property type="entry name" value="Glycosidases"/>
    <property type="match status" value="1"/>
</dbReference>
<evidence type="ECO:0000256" key="1">
    <source>
        <dbReference type="ARBA" id="ARBA00001412"/>
    </source>
</evidence>
<dbReference type="GO" id="GO:0004565">
    <property type="term" value="F:beta-galactosidase activity"/>
    <property type="evidence" value="ECO:0007669"/>
    <property type="project" value="UniProtKB-EC"/>
</dbReference>
<dbReference type="Gene3D" id="2.60.120.260">
    <property type="entry name" value="Galactose-binding domain-like"/>
    <property type="match status" value="1"/>
</dbReference>
<gene>
    <name evidence="8" type="ORF">VFPBJ_05002</name>
</gene>
<dbReference type="Pfam" id="PF16353">
    <property type="entry name" value="LacZ_4"/>
    <property type="match status" value="1"/>
</dbReference>
<dbReference type="SUPFAM" id="SSF51445">
    <property type="entry name" value="(Trans)glycosidases"/>
    <property type="match status" value="1"/>
</dbReference>
<dbReference type="InterPro" id="IPR013783">
    <property type="entry name" value="Ig-like_fold"/>
</dbReference>
<dbReference type="Gene3D" id="2.60.40.10">
    <property type="entry name" value="Immunoglobulins"/>
    <property type="match status" value="2"/>
</dbReference>
<evidence type="ECO:0000313" key="9">
    <source>
        <dbReference type="Proteomes" id="UP000078240"/>
    </source>
</evidence>
<dbReference type="EC" id="3.2.1.23" evidence="3"/>
<evidence type="ECO:0000256" key="5">
    <source>
        <dbReference type="ARBA" id="ARBA00023295"/>
    </source>
</evidence>
<dbReference type="Pfam" id="PF00703">
    <property type="entry name" value="Glyco_hydro_2"/>
    <property type="match status" value="1"/>
</dbReference>
<evidence type="ECO:0000313" key="8">
    <source>
        <dbReference type="EMBL" id="OAQ82418.1"/>
    </source>
</evidence>
<dbReference type="GO" id="GO:0009341">
    <property type="term" value="C:beta-galactosidase complex"/>
    <property type="evidence" value="ECO:0007669"/>
    <property type="project" value="InterPro"/>
</dbReference>
<dbReference type="InterPro" id="IPR014718">
    <property type="entry name" value="GH-type_carb-bd"/>
</dbReference>
<keyword evidence="4" id="KW-0378">Hydrolase</keyword>
<dbReference type="SMART" id="SM01038">
    <property type="entry name" value="Bgal_small_N"/>
    <property type="match status" value="1"/>
</dbReference>
<evidence type="ECO:0000259" key="7">
    <source>
        <dbReference type="SMART" id="SM01038"/>
    </source>
</evidence>
<dbReference type="FunFam" id="3.20.20.80:FF:000018">
    <property type="entry name" value="Beta-galactosidase"/>
    <property type="match status" value="1"/>
</dbReference>
<comment type="catalytic activity">
    <reaction evidence="1">
        <text>Hydrolysis of terminal non-reducing beta-D-galactose residues in beta-D-galactosides.</text>
        <dbReference type="EC" id="3.2.1.23"/>
    </reaction>
</comment>